<sequence>MVIIAASSINLDPVLLTAPAAGTAPARLELLEPGPFPCDAWDIFDPSGKGSISPVLSKGTFPLRYADFCRVMSQKVQFGRHLNRQMYK</sequence>
<accession>A0A1Q9DTH0</accession>
<comment type="caution">
    <text evidence="1">The sequence shown here is derived from an EMBL/GenBank/DDBJ whole genome shotgun (WGS) entry which is preliminary data.</text>
</comment>
<gene>
    <name evidence="1" type="ORF">AK812_SmicGene19060</name>
</gene>
<evidence type="ECO:0000313" key="1">
    <source>
        <dbReference type="EMBL" id="OLP98470.1"/>
    </source>
</evidence>
<protein>
    <submittedName>
        <fullName evidence="1">Uncharacterized protein</fullName>
    </submittedName>
</protein>
<name>A0A1Q9DTH0_SYMMI</name>
<proteinExistence type="predicted"/>
<reference evidence="1 2" key="1">
    <citation type="submission" date="2016-02" db="EMBL/GenBank/DDBJ databases">
        <title>Genome analysis of coral dinoflagellate symbionts highlights evolutionary adaptations to a symbiotic lifestyle.</title>
        <authorList>
            <person name="Aranda M."/>
            <person name="Li Y."/>
            <person name="Liew Y.J."/>
            <person name="Baumgarten S."/>
            <person name="Simakov O."/>
            <person name="Wilson M."/>
            <person name="Piel J."/>
            <person name="Ashoor H."/>
            <person name="Bougouffa S."/>
            <person name="Bajic V.B."/>
            <person name="Ryu T."/>
            <person name="Ravasi T."/>
            <person name="Bayer T."/>
            <person name="Micklem G."/>
            <person name="Kim H."/>
            <person name="Bhak J."/>
            <person name="Lajeunesse T.C."/>
            <person name="Voolstra C.R."/>
        </authorList>
    </citation>
    <scope>NUCLEOTIDE SEQUENCE [LARGE SCALE GENOMIC DNA]</scope>
    <source>
        <strain evidence="1 2">CCMP2467</strain>
    </source>
</reference>
<dbReference type="EMBL" id="LSRX01000395">
    <property type="protein sequence ID" value="OLP98470.1"/>
    <property type="molecule type" value="Genomic_DNA"/>
</dbReference>
<keyword evidence="2" id="KW-1185">Reference proteome</keyword>
<organism evidence="1 2">
    <name type="scientific">Symbiodinium microadriaticum</name>
    <name type="common">Dinoflagellate</name>
    <name type="synonym">Zooxanthella microadriatica</name>
    <dbReference type="NCBI Taxonomy" id="2951"/>
    <lineage>
        <taxon>Eukaryota</taxon>
        <taxon>Sar</taxon>
        <taxon>Alveolata</taxon>
        <taxon>Dinophyceae</taxon>
        <taxon>Suessiales</taxon>
        <taxon>Symbiodiniaceae</taxon>
        <taxon>Symbiodinium</taxon>
    </lineage>
</organism>
<dbReference type="Proteomes" id="UP000186817">
    <property type="component" value="Unassembled WGS sequence"/>
</dbReference>
<dbReference type="AlphaFoldDB" id="A0A1Q9DTH0"/>
<evidence type="ECO:0000313" key="2">
    <source>
        <dbReference type="Proteomes" id="UP000186817"/>
    </source>
</evidence>